<feature type="repeat" description="RCC1" evidence="2">
    <location>
        <begin position="99"/>
        <end position="151"/>
    </location>
</feature>
<dbReference type="Gene3D" id="2.130.10.30">
    <property type="entry name" value="Regulator of chromosome condensation 1/beta-lactamase-inhibitor protein II"/>
    <property type="match status" value="1"/>
</dbReference>
<comment type="caution">
    <text evidence="4">The sequence shown here is derived from an EMBL/GenBank/DDBJ whole genome shotgun (WGS) entry which is preliminary data.</text>
</comment>
<feature type="repeat" description="RCC1" evidence="2">
    <location>
        <begin position="205"/>
        <end position="258"/>
    </location>
</feature>
<dbReference type="InterPro" id="IPR009091">
    <property type="entry name" value="RCC1/BLIP-II"/>
</dbReference>
<accession>A0A9W6X5T1</accession>
<protein>
    <submittedName>
        <fullName evidence="4">Unnamed protein product</fullName>
    </submittedName>
</protein>
<dbReference type="PANTHER" id="PTHR22870">
    <property type="entry name" value="REGULATOR OF CHROMOSOME CONDENSATION"/>
    <property type="match status" value="1"/>
</dbReference>
<dbReference type="AlphaFoldDB" id="A0A9W6X5T1"/>
<dbReference type="PROSITE" id="PS00626">
    <property type="entry name" value="RCC1_2"/>
    <property type="match status" value="2"/>
</dbReference>
<feature type="repeat" description="RCC1" evidence="2">
    <location>
        <begin position="44"/>
        <end position="98"/>
    </location>
</feature>
<organism evidence="4 5">
    <name type="scientific">Phytophthora lilii</name>
    <dbReference type="NCBI Taxonomy" id="2077276"/>
    <lineage>
        <taxon>Eukaryota</taxon>
        <taxon>Sar</taxon>
        <taxon>Stramenopiles</taxon>
        <taxon>Oomycota</taxon>
        <taxon>Peronosporomycetes</taxon>
        <taxon>Peronosporales</taxon>
        <taxon>Peronosporaceae</taxon>
        <taxon>Phytophthora</taxon>
    </lineage>
</organism>
<dbReference type="EMBL" id="BSXW01000955">
    <property type="protein sequence ID" value="GMF32093.1"/>
    <property type="molecule type" value="Genomic_DNA"/>
</dbReference>
<evidence type="ECO:0000256" key="1">
    <source>
        <dbReference type="ARBA" id="ARBA00022737"/>
    </source>
</evidence>
<feature type="repeat" description="RCC1" evidence="2">
    <location>
        <begin position="152"/>
        <end position="204"/>
    </location>
</feature>
<reference evidence="4" key="1">
    <citation type="submission" date="2023-04" db="EMBL/GenBank/DDBJ databases">
        <title>Phytophthora lilii NBRC 32176.</title>
        <authorList>
            <person name="Ichikawa N."/>
            <person name="Sato H."/>
            <person name="Tonouchi N."/>
        </authorList>
    </citation>
    <scope>NUCLEOTIDE SEQUENCE</scope>
    <source>
        <strain evidence="4">NBRC 32176</strain>
    </source>
</reference>
<gene>
    <name evidence="4" type="ORF">Plil01_001373100</name>
</gene>
<dbReference type="InterPro" id="IPR051210">
    <property type="entry name" value="Ub_ligase/GEF_domain"/>
</dbReference>
<sequence length="280" mass="29145">MKCRCVPVQGAENGLFGECVSPADLSFVTVDGGDTFTVGIMAGGEAVAWGRGFYGEVPAEDGTESAVKNAQAPVQLKLPEPCQAVACGSNHGLALTDSGRVAAWGWNRFGQVAATAEEEVVRVPTIVAFSMPVQIIKVAAGGRHSMAVDSSGRVWAWGSNEYGQLGVGSDVMQLHTPVPVALPTDVRIEHSAAGWAHSALISSGGEVLTFGWGLYNQLGHGSTQNEHQPVVVDALRGLDSKVVQVACGNWHSAGKEAFCIVTSLLVAANFSGMRSADGVR</sequence>
<evidence type="ECO:0000259" key="3">
    <source>
        <dbReference type="Pfam" id="PF25390"/>
    </source>
</evidence>
<evidence type="ECO:0000313" key="5">
    <source>
        <dbReference type="Proteomes" id="UP001165083"/>
    </source>
</evidence>
<dbReference type="InterPro" id="IPR000408">
    <property type="entry name" value="Reg_chr_condens"/>
</dbReference>
<dbReference type="InterPro" id="IPR058923">
    <property type="entry name" value="RCC1-like_dom"/>
</dbReference>
<dbReference type="PANTHER" id="PTHR22870:SF382">
    <property type="entry name" value="REGULATOR OF CHROMOSOME CONDENSATION (RCC1) FAMILY PROTEIN"/>
    <property type="match status" value="1"/>
</dbReference>
<proteinExistence type="predicted"/>
<evidence type="ECO:0000256" key="2">
    <source>
        <dbReference type="PROSITE-ProRule" id="PRU00235"/>
    </source>
</evidence>
<dbReference type="PROSITE" id="PS50012">
    <property type="entry name" value="RCC1_3"/>
    <property type="match status" value="4"/>
</dbReference>
<dbReference type="Pfam" id="PF25390">
    <property type="entry name" value="WD40_RLD"/>
    <property type="match status" value="1"/>
</dbReference>
<dbReference type="OrthoDB" id="10256179at2759"/>
<name>A0A9W6X5T1_9STRA</name>
<keyword evidence="5" id="KW-1185">Reference proteome</keyword>
<feature type="domain" description="RCC1-like" evidence="3">
    <location>
        <begin position="25"/>
        <end position="253"/>
    </location>
</feature>
<evidence type="ECO:0000313" key="4">
    <source>
        <dbReference type="EMBL" id="GMF32093.1"/>
    </source>
</evidence>
<dbReference type="PRINTS" id="PR00633">
    <property type="entry name" value="RCCNDNSATION"/>
</dbReference>
<dbReference type="Proteomes" id="UP001165083">
    <property type="component" value="Unassembled WGS sequence"/>
</dbReference>
<dbReference type="SUPFAM" id="SSF50985">
    <property type="entry name" value="RCC1/BLIP-II"/>
    <property type="match status" value="1"/>
</dbReference>
<keyword evidence="1" id="KW-0677">Repeat</keyword>